<sequence length="531" mass="59350">MSGKFLITGATTRSVEPGAGAQSGPSPRLEINKFVSDENKWQFALYVQALNEMFKDTDSIRSFYEVSGIHGKPFRDWNQSPSRGRGYCVHGTDQFIPWHRPYIALFEQLLYEHAAAIAERYTTDVDEWKNAAASLRQPYWDWAKQSVPPDRVIRDKTVTIPVPPNGDLQSVDNPFFQYTFKRGERENGEFIGTFSRWSKTLRHPTSTRENAESNVESLRIALQSLQEELTELTEKLATRRTWPEFSSALENIHNKVHVRVGGANGGHMSQVPYAAFDPIFYLHHAQVDRLASLWNRQHKLWITRAADLNPFWSDQQTYWKSDSISQTASTFNYSYDDIPEGSTAPSQTARSIKPALDAPAAEASGPRTTITDWSVRVHCKRFEVGGSFSVLLFLGEVPNGSEVPATPEEWYYASNLAGSFDVFANSEANECGNCRDREDIPIEGHVYINRAILKQHNGNSLDPTTVVPLLEAKLNWVVLKVGGGIVELPSLEVVVQATPLTFPVPSEGAIPSAGEPVSYPEVTRGRSGGSR</sequence>
<dbReference type="InterPro" id="IPR041640">
    <property type="entry name" value="Tyrosinase_C"/>
</dbReference>
<dbReference type="Gene3D" id="1.10.1280.10">
    <property type="entry name" value="Di-copper center containing domain from catechol oxidase"/>
    <property type="match status" value="1"/>
</dbReference>
<dbReference type="GO" id="GO:0042438">
    <property type="term" value="P:melanin biosynthetic process"/>
    <property type="evidence" value="ECO:0007669"/>
    <property type="project" value="UniProtKB-KW"/>
</dbReference>
<evidence type="ECO:0000256" key="11">
    <source>
        <dbReference type="SAM" id="Coils"/>
    </source>
</evidence>
<dbReference type="GO" id="GO:0046872">
    <property type="term" value="F:metal ion binding"/>
    <property type="evidence" value="ECO:0007669"/>
    <property type="project" value="UniProtKB-KW"/>
</dbReference>
<protein>
    <recommendedName>
        <fullName evidence="3">tyrosinase</fullName>
        <ecNumber evidence="3">1.14.18.1</ecNumber>
    </recommendedName>
</protein>
<feature type="domain" description="Tyrosinase copper-binding" evidence="13">
    <location>
        <begin position="277"/>
        <end position="288"/>
    </location>
</feature>
<dbReference type="PANTHER" id="PTHR11474">
    <property type="entry name" value="TYROSINASE FAMILY MEMBER"/>
    <property type="match status" value="1"/>
</dbReference>
<evidence type="ECO:0000313" key="14">
    <source>
        <dbReference type="EMBL" id="UXC84397.1"/>
    </source>
</evidence>
<dbReference type="InterPro" id="IPR008922">
    <property type="entry name" value="Di-copper_centre_dom_sf"/>
</dbReference>
<dbReference type="Gene3D" id="2.60.310.20">
    <property type="match status" value="1"/>
</dbReference>
<keyword evidence="7" id="KW-0503">Monooxygenase</keyword>
<dbReference type="PROSITE" id="PS00498">
    <property type="entry name" value="TYROSINASE_2"/>
    <property type="match status" value="1"/>
</dbReference>
<keyword evidence="5" id="KW-0560">Oxidoreductase</keyword>
<dbReference type="GO" id="GO:0004503">
    <property type="term" value="F:tyrosinase activity"/>
    <property type="evidence" value="ECO:0007669"/>
    <property type="project" value="UniProtKB-EC"/>
</dbReference>
<evidence type="ECO:0000256" key="7">
    <source>
        <dbReference type="ARBA" id="ARBA00023033"/>
    </source>
</evidence>
<evidence type="ECO:0000256" key="12">
    <source>
        <dbReference type="SAM" id="MobiDB-lite"/>
    </source>
</evidence>
<feature type="coiled-coil region" evidence="11">
    <location>
        <begin position="208"/>
        <end position="235"/>
    </location>
</feature>
<dbReference type="PANTHER" id="PTHR11474:SF76">
    <property type="entry name" value="SHKT DOMAIN-CONTAINING PROTEIN"/>
    <property type="match status" value="1"/>
</dbReference>
<dbReference type="InterPro" id="IPR002227">
    <property type="entry name" value="Tyrosinase_Cu-bd"/>
</dbReference>
<dbReference type="EC" id="1.14.18.1" evidence="3"/>
<accession>A0A977JZM9</accession>
<evidence type="ECO:0000256" key="2">
    <source>
        <dbReference type="ARBA" id="ARBA00009928"/>
    </source>
</evidence>
<comment type="catalytic activity">
    <reaction evidence="10">
        <text>L-tyrosine + O2 = L-dopaquinone + H2O</text>
        <dbReference type="Rhea" id="RHEA:18117"/>
        <dbReference type="ChEBI" id="CHEBI:15377"/>
        <dbReference type="ChEBI" id="CHEBI:15379"/>
        <dbReference type="ChEBI" id="CHEBI:57924"/>
        <dbReference type="ChEBI" id="CHEBI:58315"/>
        <dbReference type="EC" id="1.14.18.1"/>
    </reaction>
</comment>
<name>A0A977JZM9_9AGAR</name>
<keyword evidence="4" id="KW-0479">Metal-binding</keyword>
<dbReference type="Pfam" id="PF00264">
    <property type="entry name" value="Tyrosinase"/>
    <property type="match status" value="1"/>
</dbReference>
<evidence type="ECO:0000256" key="1">
    <source>
        <dbReference type="ARBA" id="ARBA00001973"/>
    </source>
</evidence>
<evidence type="ECO:0000256" key="8">
    <source>
        <dbReference type="ARBA" id="ARBA00023101"/>
    </source>
</evidence>
<reference evidence="14" key="1">
    <citation type="submission" date="2021-05" db="EMBL/GenBank/DDBJ databases">
        <authorList>
            <person name="Ming L."/>
        </authorList>
    </citation>
    <scope>NUCLEOTIDE SEQUENCE</scope>
</reference>
<evidence type="ECO:0000256" key="3">
    <source>
        <dbReference type="ARBA" id="ARBA00011906"/>
    </source>
</evidence>
<proteinExistence type="evidence at transcript level"/>
<keyword evidence="6" id="KW-0186">Copper</keyword>
<evidence type="ECO:0000256" key="4">
    <source>
        <dbReference type="ARBA" id="ARBA00022723"/>
    </source>
</evidence>
<evidence type="ECO:0000256" key="10">
    <source>
        <dbReference type="ARBA" id="ARBA00048881"/>
    </source>
</evidence>
<evidence type="ECO:0000259" key="13">
    <source>
        <dbReference type="PROSITE" id="PS00498"/>
    </source>
</evidence>
<organism evidence="14">
    <name type="scientific">Volvariella volvacea</name>
    <dbReference type="NCBI Taxonomy" id="36659"/>
    <lineage>
        <taxon>Eukaryota</taxon>
        <taxon>Fungi</taxon>
        <taxon>Dikarya</taxon>
        <taxon>Basidiomycota</taxon>
        <taxon>Agaricomycotina</taxon>
        <taxon>Agaricomycetes</taxon>
        <taxon>Agaricomycetidae</taxon>
        <taxon>Agaricales</taxon>
        <taxon>Pluteineae</taxon>
        <taxon>Pluteaceae</taxon>
        <taxon>Volvariella</taxon>
    </lineage>
</organism>
<evidence type="ECO:0000256" key="6">
    <source>
        <dbReference type="ARBA" id="ARBA00023008"/>
    </source>
</evidence>
<feature type="region of interest" description="Disordered" evidence="12">
    <location>
        <begin position="505"/>
        <end position="531"/>
    </location>
</feature>
<evidence type="ECO:0000256" key="5">
    <source>
        <dbReference type="ARBA" id="ARBA00023002"/>
    </source>
</evidence>
<dbReference type="Pfam" id="PF18132">
    <property type="entry name" value="Tyrosinase_C"/>
    <property type="match status" value="1"/>
</dbReference>
<dbReference type="SUPFAM" id="SSF48056">
    <property type="entry name" value="Di-copper centre-containing domain"/>
    <property type="match status" value="1"/>
</dbReference>
<dbReference type="EMBL" id="MZ322862">
    <property type="protein sequence ID" value="UXC84397.1"/>
    <property type="molecule type" value="mRNA"/>
</dbReference>
<dbReference type="InterPro" id="IPR050316">
    <property type="entry name" value="Tyrosinase/Hemocyanin"/>
</dbReference>
<comment type="similarity">
    <text evidence="2">Belongs to the tyrosinase family.</text>
</comment>
<dbReference type="AlphaFoldDB" id="A0A977JZM9"/>
<comment type="catalytic activity">
    <reaction evidence="9">
        <text>2 L-dopa + O2 = 2 L-dopaquinone + 2 H2O</text>
        <dbReference type="Rhea" id="RHEA:34287"/>
        <dbReference type="ChEBI" id="CHEBI:15377"/>
        <dbReference type="ChEBI" id="CHEBI:15379"/>
        <dbReference type="ChEBI" id="CHEBI:57504"/>
        <dbReference type="ChEBI" id="CHEBI:57924"/>
        <dbReference type="EC" id="1.14.18.1"/>
    </reaction>
</comment>
<keyword evidence="11" id="KW-0175">Coiled coil</keyword>
<comment type="cofactor">
    <cofactor evidence="1">
        <name>Cu(2+)</name>
        <dbReference type="ChEBI" id="CHEBI:29036"/>
    </cofactor>
</comment>
<keyword evidence="8" id="KW-0470">Melanin biosynthesis</keyword>
<evidence type="ECO:0000256" key="9">
    <source>
        <dbReference type="ARBA" id="ARBA00048233"/>
    </source>
</evidence>
<dbReference type="PRINTS" id="PR00092">
    <property type="entry name" value="TYROSINASE"/>
</dbReference>